<dbReference type="RefSeq" id="WP_012679377.1">
    <property type="nucleotide sequence ID" value="NC_012471.1"/>
</dbReference>
<feature type="signal peptide" evidence="1">
    <location>
        <begin position="1"/>
        <end position="25"/>
    </location>
</feature>
<reference evidence="2 3" key="1">
    <citation type="journal article" date="2009" name="PLoS Pathog.">
        <title>Genomic evidence for the evolution of Streptococcus equi: host restriction, increased virulence, and genetic exchange with human pathogens.</title>
        <authorList>
            <person name="Holden M.T.G."/>
            <person name="Heather Z."/>
            <person name="Paillot R."/>
            <person name="Steward K.F."/>
            <person name="Webb K."/>
            <person name="Ainslie F."/>
            <person name="Jourdan T."/>
            <person name="Bason N.C."/>
            <person name="Holroyd N.E."/>
            <person name="Mungall K."/>
            <person name="Quail M.A."/>
            <person name="Sanders M."/>
            <person name="Simmonds M."/>
            <person name="Willey D."/>
            <person name="Brooks K."/>
            <person name="Aanensen D.M."/>
            <person name="Spratt B.G."/>
            <person name="Jolley K.A."/>
            <person name="Maiden M.C.J."/>
            <person name="Kehoe M."/>
            <person name="Chanter N."/>
            <person name="Bentley S.D."/>
            <person name="Robinson C."/>
            <person name="Maskell D.J."/>
            <person name="Parkhill J."/>
            <person name="Waller A.S."/>
        </authorList>
    </citation>
    <scope>NUCLEOTIDE SEQUENCE [LARGE SCALE GENOMIC DNA]</scope>
    <source>
        <strain evidence="2 3">4047</strain>
    </source>
</reference>
<dbReference type="HOGENOM" id="CLU_187739_0_0_9"/>
<dbReference type="KEGG" id="seu:SEQ_0896"/>
<evidence type="ECO:0000256" key="1">
    <source>
        <dbReference type="SAM" id="SignalP"/>
    </source>
</evidence>
<accession>C0M6K3</accession>
<feature type="chain" id="PRO_5039712017" evidence="1">
    <location>
        <begin position="26"/>
        <end position="93"/>
    </location>
</feature>
<evidence type="ECO:0000313" key="3">
    <source>
        <dbReference type="Proteomes" id="UP000001365"/>
    </source>
</evidence>
<organism evidence="2 3">
    <name type="scientific">Streptococcus equi subsp. equi (strain 4047)</name>
    <dbReference type="NCBI Taxonomy" id="553482"/>
    <lineage>
        <taxon>Bacteria</taxon>
        <taxon>Bacillati</taxon>
        <taxon>Bacillota</taxon>
        <taxon>Bacilli</taxon>
        <taxon>Lactobacillales</taxon>
        <taxon>Streptococcaceae</taxon>
        <taxon>Streptococcus</taxon>
    </lineage>
</organism>
<keyword evidence="1" id="KW-0732">Signal</keyword>
<gene>
    <name evidence="2" type="ordered locus">SEQ_0896</name>
</gene>
<sequence precursor="true">MKITKALCVAGAVAVLALAPISSSPAPTQTIFAATRGTEEYCHNGWCSFLDEHGEWNTKREGESNSPLQRGSWWDWISYWSGYIWYSVYNWFR</sequence>
<dbReference type="AlphaFoldDB" id="C0M6K3"/>
<dbReference type="Proteomes" id="UP000001365">
    <property type="component" value="Chromosome"/>
</dbReference>
<evidence type="ECO:0000313" key="2">
    <source>
        <dbReference type="EMBL" id="CAW93397.1"/>
    </source>
</evidence>
<proteinExistence type="predicted"/>
<name>C0M6K3_STRE4</name>
<protein>
    <submittedName>
        <fullName evidence="2">Putative exported protein</fullName>
    </submittedName>
</protein>
<dbReference type="EMBL" id="FM204883">
    <property type="protein sequence ID" value="CAW93397.1"/>
    <property type="molecule type" value="Genomic_DNA"/>
</dbReference>